<name>A0A8S1GY40_9PELO</name>
<sequence>MKNAVNTPYGTRTICLVSRLHTGKLVVGFSSYISQVQKPLTFLLVLKIRPDASRQLVQLLESSAYFSEGWAVEACDKRLLRLLSFSTEINASKRLFDFFESTGPDVRGFPP</sequence>
<keyword evidence="2" id="KW-1185">Reference proteome</keyword>
<evidence type="ECO:0000313" key="2">
    <source>
        <dbReference type="Proteomes" id="UP000835052"/>
    </source>
</evidence>
<gene>
    <name evidence="1" type="ORF">CAUJ_LOCUS4164</name>
</gene>
<dbReference type="AlphaFoldDB" id="A0A8S1GY40"/>
<comment type="caution">
    <text evidence="1">The sequence shown here is derived from an EMBL/GenBank/DDBJ whole genome shotgun (WGS) entry which is preliminary data.</text>
</comment>
<accession>A0A8S1GY40</accession>
<organism evidence="1 2">
    <name type="scientific">Caenorhabditis auriculariae</name>
    <dbReference type="NCBI Taxonomy" id="2777116"/>
    <lineage>
        <taxon>Eukaryota</taxon>
        <taxon>Metazoa</taxon>
        <taxon>Ecdysozoa</taxon>
        <taxon>Nematoda</taxon>
        <taxon>Chromadorea</taxon>
        <taxon>Rhabditida</taxon>
        <taxon>Rhabditina</taxon>
        <taxon>Rhabditomorpha</taxon>
        <taxon>Rhabditoidea</taxon>
        <taxon>Rhabditidae</taxon>
        <taxon>Peloderinae</taxon>
        <taxon>Caenorhabditis</taxon>
    </lineage>
</organism>
<proteinExistence type="predicted"/>
<protein>
    <submittedName>
        <fullName evidence="1">Uncharacterized protein</fullName>
    </submittedName>
</protein>
<dbReference type="Proteomes" id="UP000835052">
    <property type="component" value="Unassembled WGS sequence"/>
</dbReference>
<evidence type="ECO:0000313" key="1">
    <source>
        <dbReference type="EMBL" id="CAD6188245.1"/>
    </source>
</evidence>
<dbReference type="EMBL" id="CAJGYM010000008">
    <property type="protein sequence ID" value="CAD6188245.1"/>
    <property type="molecule type" value="Genomic_DNA"/>
</dbReference>
<reference evidence="1" key="1">
    <citation type="submission" date="2020-10" db="EMBL/GenBank/DDBJ databases">
        <authorList>
            <person name="Kikuchi T."/>
        </authorList>
    </citation>
    <scope>NUCLEOTIDE SEQUENCE</scope>
    <source>
        <strain evidence="1">NKZ352</strain>
    </source>
</reference>